<feature type="region of interest" description="Disordered" evidence="1">
    <location>
        <begin position="348"/>
        <end position="369"/>
    </location>
</feature>
<dbReference type="InParanoid" id="A0A078AML8"/>
<dbReference type="Proteomes" id="UP000039865">
    <property type="component" value="Unassembled WGS sequence"/>
</dbReference>
<gene>
    <name evidence="2" type="primary">Contig7349.g7851</name>
    <name evidence="2" type="ORF">STYLEM_12440</name>
</gene>
<evidence type="ECO:0000256" key="1">
    <source>
        <dbReference type="SAM" id="MobiDB-lite"/>
    </source>
</evidence>
<evidence type="ECO:0000313" key="2">
    <source>
        <dbReference type="EMBL" id="CDW83394.1"/>
    </source>
</evidence>
<dbReference type="EMBL" id="CCKQ01011818">
    <property type="protein sequence ID" value="CDW83394.1"/>
    <property type="molecule type" value="Genomic_DNA"/>
</dbReference>
<proteinExistence type="predicted"/>
<dbReference type="AlphaFoldDB" id="A0A078AML8"/>
<feature type="compositionally biased region" description="Polar residues" evidence="1">
    <location>
        <begin position="360"/>
        <end position="369"/>
    </location>
</feature>
<protein>
    <submittedName>
        <fullName evidence="2">Uncharacterized protein</fullName>
    </submittedName>
</protein>
<organism evidence="2 3">
    <name type="scientific">Stylonychia lemnae</name>
    <name type="common">Ciliate</name>
    <dbReference type="NCBI Taxonomy" id="5949"/>
    <lineage>
        <taxon>Eukaryota</taxon>
        <taxon>Sar</taxon>
        <taxon>Alveolata</taxon>
        <taxon>Ciliophora</taxon>
        <taxon>Intramacronucleata</taxon>
        <taxon>Spirotrichea</taxon>
        <taxon>Stichotrichia</taxon>
        <taxon>Sporadotrichida</taxon>
        <taxon>Oxytrichidae</taxon>
        <taxon>Stylonychinae</taxon>
        <taxon>Stylonychia</taxon>
    </lineage>
</organism>
<feature type="region of interest" description="Disordered" evidence="1">
    <location>
        <begin position="300"/>
        <end position="327"/>
    </location>
</feature>
<accession>A0A078AML8</accession>
<keyword evidence="3" id="KW-1185">Reference proteome</keyword>
<sequence>MNNLASYQIQQQQLSNNYNQSINSAIGHQSQMQSNGISVQTKFKSNKGSIVSNSALAYQQPSSSNSFSISNSLGNNQKANKNLKKAIQDIYERNNSHQQTMPSRIGLPSALDNNPNNQILTPQQLILRNQKRSQSVEKNVNQQVYKARLQNQKLNLNQTQNLSFKLPEKRRIEKFSSQNTVEKKRNKSSDKANTALNKPFQQLLPDDYQIEDQFLLIQQQQLQHQQQIDINKRYLKQFIEQKQKRTGMDHSVDESKLDQVQIPDIHQILEKYQTQMKSQHMINEQKIGKLKIQTKLNSNKPEQASQYSHNFDNMNASQRSPTEKRTLEKGLQPLNSIKLDKLDIKPQQQQFLQGQGQQLTPSKLHSPPSQLENNFLLSPNVKSGRNSKLSKIQRFNEREQSIQSNNQDGNQVDEMSQINTESNLEDMALMLMSVSDEHFINKNSEETESASSQPNLQRVTKKEMLKLLNRVMDRNKPLFLFNSKHSTKDTMGETGTPSFSMIALIEKN</sequence>
<feature type="compositionally biased region" description="Low complexity" evidence="1">
    <location>
        <begin position="348"/>
        <end position="359"/>
    </location>
</feature>
<name>A0A078AML8_STYLE</name>
<feature type="region of interest" description="Disordered" evidence="1">
    <location>
        <begin position="174"/>
        <end position="194"/>
    </location>
</feature>
<feature type="compositionally biased region" description="Polar residues" evidence="1">
    <location>
        <begin position="300"/>
        <end position="320"/>
    </location>
</feature>
<feature type="compositionally biased region" description="Basic and acidic residues" evidence="1">
    <location>
        <begin position="181"/>
        <end position="190"/>
    </location>
</feature>
<evidence type="ECO:0000313" key="3">
    <source>
        <dbReference type="Proteomes" id="UP000039865"/>
    </source>
</evidence>
<reference evidence="2 3" key="1">
    <citation type="submission" date="2014-06" db="EMBL/GenBank/DDBJ databases">
        <authorList>
            <person name="Swart Estienne"/>
        </authorList>
    </citation>
    <scope>NUCLEOTIDE SEQUENCE [LARGE SCALE GENOMIC DNA]</scope>
    <source>
        <strain evidence="2 3">130c</strain>
    </source>
</reference>